<keyword evidence="3" id="KW-1185">Reference proteome</keyword>
<dbReference type="STRING" id="402384.HM131_06475"/>
<keyword evidence="1" id="KW-1133">Transmembrane helix</keyword>
<dbReference type="OrthoDB" id="2720594at2"/>
<proteinExistence type="predicted"/>
<reference evidence="2 3" key="1">
    <citation type="submission" date="2017-04" db="EMBL/GenBank/DDBJ databases">
        <title>The whole genome sequencing and assembly of Halobacillus mangrovi strain.</title>
        <authorList>
            <person name="Lee S.-J."/>
            <person name="Park M.-K."/>
            <person name="Kim J.-Y."/>
            <person name="Lee Y.-J."/>
            <person name="Yi H."/>
            <person name="Bahn Y.-S."/>
            <person name="Kim J.F."/>
            <person name="Lee D.-W."/>
        </authorList>
    </citation>
    <scope>NUCLEOTIDE SEQUENCE [LARGE SCALE GENOMIC DNA]</scope>
    <source>
        <strain evidence="2 3">KTB 131</strain>
    </source>
</reference>
<accession>A0A1W5ZT81</accession>
<keyword evidence="1" id="KW-0472">Membrane</keyword>
<dbReference type="AlphaFoldDB" id="A0A1W5ZT81"/>
<dbReference type="Proteomes" id="UP000192527">
    <property type="component" value="Chromosome"/>
</dbReference>
<dbReference type="InterPro" id="IPR032710">
    <property type="entry name" value="NTF2-like_dom_sf"/>
</dbReference>
<gene>
    <name evidence="2" type="ORF">HM131_06475</name>
</gene>
<dbReference type="KEGG" id="hmn:HM131_06475"/>
<sequence length="151" mass="17617">MKSSAKWIPIVGVLAVILAVSIFIYIQTSPSHQAKEAVEAFYTFEQEGKFSDSWELLHPLMKDKFSVGHYIQDRAHVFMNHFGVETFTFTIGDAKKLKDWKMEKGAKPLQNVYSFTVIQTFKGKYGHFDLHQNVYVVKSKDNWQVMWDYKK</sequence>
<organism evidence="2 3">
    <name type="scientific">Halobacillus mangrovi</name>
    <dbReference type="NCBI Taxonomy" id="402384"/>
    <lineage>
        <taxon>Bacteria</taxon>
        <taxon>Bacillati</taxon>
        <taxon>Bacillota</taxon>
        <taxon>Bacilli</taxon>
        <taxon>Bacillales</taxon>
        <taxon>Bacillaceae</taxon>
        <taxon>Halobacillus</taxon>
    </lineage>
</organism>
<dbReference type="RefSeq" id="WP_085028981.1">
    <property type="nucleotide sequence ID" value="NZ_CP020772.1"/>
</dbReference>
<evidence type="ECO:0000256" key="1">
    <source>
        <dbReference type="SAM" id="Phobius"/>
    </source>
</evidence>
<keyword evidence="1" id="KW-0812">Transmembrane</keyword>
<feature type="transmembrane region" description="Helical" evidence="1">
    <location>
        <begin position="7"/>
        <end position="26"/>
    </location>
</feature>
<name>A0A1W5ZT81_9BACI</name>
<dbReference type="SUPFAM" id="SSF54427">
    <property type="entry name" value="NTF2-like"/>
    <property type="match status" value="1"/>
</dbReference>
<protein>
    <submittedName>
        <fullName evidence="2">Uncharacterized protein</fullName>
    </submittedName>
</protein>
<evidence type="ECO:0000313" key="2">
    <source>
        <dbReference type="EMBL" id="ARI76502.1"/>
    </source>
</evidence>
<evidence type="ECO:0000313" key="3">
    <source>
        <dbReference type="Proteomes" id="UP000192527"/>
    </source>
</evidence>
<dbReference type="EMBL" id="CP020772">
    <property type="protein sequence ID" value="ARI76502.1"/>
    <property type="molecule type" value="Genomic_DNA"/>
</dbReference>